<protein>
    <submittedName>
        <fullName evidence="1">Uncharacterized protein</fullName>
    </submittedName>
</protein>
<dbReference type="AlphaFoldDB" id="A0A2A6BUD9"/>
<keyword evidence="2" id="KW-1185">Reference proteome</keyword>
<proteinExistence type="predicted"/>
<reference evidence="2" key="1">
    <citation type="journal article" date="2008" name="Nat. Genet.">
        <title>The Pristionchus pacificus genome provides a unique perspective on nematode lifestyle and parasitism.</title>
        <authorList>
            <person name="Dieterich C."/>
            <person name="Clifton S.W."/>
            <person name="Schuster L.N."/>
            <person name="Chinwalla A."/>
            <person name="Delehaunty K."/>
            <person name="Dinkelacker I."/>
            <person name="Fulton L."/>
            <person name="Fulton R."/>
            <person name="Godfrey J."/>
            <person name="Minx P."/>
            <person name="Mitreva M."/>
            <person name="Roeseler W."/>
            <person name="Tian H."/>
            <person name="Witte H."/>
            <person name="Yang S.P."/>
            <person name="Wilson R.K."/>
            <person name="Sommer R.J."/>
        </authorList>
    </citation>
    <scope>NUCLEOTIDE SEQUENCE [LARGE SCALE GENOMIC DNA]</scope>
    <source>
        <strain evidence="2">PS312</strain>
    </source>
</reference>
<evidence type="ECO:0000313" key="2">
    <source>
        <dbReference type="Proteomes" id="UP000005239"/>
    </source>
</evidence>
<dbReference type="EnsemblMetazoa" id="PPA43415.1">
    <property type="protein sequence ID" value="PPA43415.1"/>
    <property type="gene ID" value="WBGene00281784"/>
</dbReference>
<gene>
    <name evidence="1" type="primary">WBGene00281784</name>
</gene>
<sequence length="137" mass="16086">MMTSLIVLRNAARQCIRHALISRSNFQPTKLGMWVYPITPSIDATTSGRNRSINFFEKGMPNILQKEFWFYLNRLRNYEFSSLQHMPAPGAPHFAIRPMTSSFLPYEYGGRNRKSWMNVRRKAKKQIFLRSALLNRT</sequence>
<organism evidence="1 2">
    <name type="scientific">Pristionchus pacificus</name>
    <name type="common">Parasitic nematode worm</name>
    <dbReference type="NCBI Taxonomy" id="54126"/>
    <lineage>
        <taxon>Eukaryota</taxon>
        <taxon>Metazoa</taxon>
        <taxon>Ecdysozoa</taxon>
        <taxon>Nematoda</taxon>
        <taxon>Chromadorea</taxon>
        <taxon>Rhabditida</taxon>
        <taxon>Rhabditina</taxon>
        <taxon>Diplogasteromorpha</taxon>
        <taxon>Diplogasteroidea</taxon>
        <taxon>Neodiplogasteridae</taxon>
        <taxon>Pristionchus</taxon>
    </lineage>
</organism>
<accession>A0A8R1UXY5</accession>
<name>A0A2A6BUD9_PRIPA</name>
<dbReference type="Proteomes" id="UP000005239">
    <property type="component" value="Unassembled WGS sequence"/>
</dbReference>
<accession>A0A2A6BUD9</accession>
<reference evidence="1" key="2">
    <citation type="submission" date="2022-06" db="UniProtKB">
        <authorList>
            <consortium name="EnsemblMetazoa"/>
        </authorList>
    </citation>
    <scope>IDENTIFICATION</scope>
    <source>
        <strain evidence="1">PS312</strain>
    </source>
</reference>
<evidence type="ECO:0000313" key="1">
    <source>
        <dbReference type="EnsemblMetazoa" id="PPA43415.1"/>
    </source>
</evidence>